<dbReference type="InterPro" id="IPR018211">
    <property type="entry name" value="ADH_Fe_CS"/>
</dbReference>
<proteinExistence type="inferred from homology"/>
<dbReference type="CDD" id="cd08551">
    <property type="entry name" value="Fe-ADH"/>
    <property type="match status" value="1"/>
</dbReference>
<comment type="caution">
    <text evidence="6">The sequence shown here is derived from an EMBL/GenBank/DDBJ whole genome shotgun (WGS) entry which is preliminary data.</text>
</comment>
<reference evidence="6 7" key="1">
    <citation type="submission" date="2018-07" db="EMBL/GenBank/DDBJ databases">
        <title>Whole Genome Shotgun Sequence of Streptomyces spongiicola strain 531S.</title>
        <authorList>
            <person name="Dohra H."/>
            <person name="Kodani S."/>
        </authorList>
    </citation>
    <scope>NUCLEOTIDE SEQUENCE [LARGE SCALE GENOMIC DNA]</scope>
    <source>
        <strain evidence="6 7">531S</strain>
    </source>
</reference>
<dbReference type="PANTHER" id="PTHR11496">
    <property type="entry name" value="ALCOHOL DEHYDROGENASE"/>
    <property type="match status" value="1"/>
</dbReference>
<gene>
    <name evidence="6" type="ORF">SSP531S_52700</name>
</gene>
<dbReference type="InterPro" id="IPR001670">
    <property type="entry name" value="ADH_Fe/GldA"/>
</dbReference>
<dbReference type="GO" id="GO:0046872">
    <property type="term" value="F:metal ion binding"/>
    <property type="evidence" value="ECO:0007669"/>
    <property type="project" value="InterPro"/>
</dbReference>
<keyword evidence="3" id="KW-0520">NAD</keyword>
<evidence type="ECO:0000256" key="2">
    <source>
        <dbReference type="ARBA" id="ARBA00023002"/>
    </source>
</evidence>
<dbReference type="EMBL" id="BGZL01000022">
    <property type="protein sequence ID" value="GBQ03792.1"/>
    <property type="molecule type" value="Genomic_DNA"/>
</dbReference>
<organism evidence="6 7">
    <name type="scientific">Streptomyces spongiicola</name>
    <dbReference type="NCBI Taxonomy" id="1690221"/>
    <lineage>
        <taxon>Bacteria</taxon>
        <taxon>Bacillati</taxon>
        <taxon>Actinomycetota</taxon>
        <taxon>Actinomycetes</taxon>
        <taxon>Kitasatosporales</taxon>
        <taxon>Streptomycetaceae</taxon>
        <taxon>Streptomyces</taxon>
    </lineage>
</organism>
<feature type="domain" description="Fe-containing alcohol dehydrogenase-like C-terminal" evidence="5">
    <location>
        <begin position="198"/>
        <end position="384"/>
    </location>
</feature>
<sequence length="386" mass="39482">MTTHTHTRACDLTLSLPPTGWLEFGAGALRRLPATVLRTGHRRVFVVTDPGLRTTGLVDRVVRTLTGAGIDCDVHDAIPPNPSTGAVDTAAAQAREFGEAAVVALGGGSALDAAKGVALLAVNPGSAAEFDYRVEPQRPGLPLIAIPTTAGTGAETNGFGVIEDKARHRKVYIGHDTVKPVASILDPELTVGLPPSATAATGMDALVHGIESLASRGANPVSRGYAAQAVGVVSRWLPAAVEDGTDLEARSQLLLGAHLAGLALSISGLGLVHGVAHAVTARVGAPHGLALSAVLPEVMAWCAPQAEDALARVAREMGAGQDPASAVDACRKLAEQVGARRPLSAYGVTADMVEDLARTALEDAVTGNSPRRPTEDDIAGLITSCL</sequence>
<evidence type="ECO:0000256" key="1">
    <source>
        <dbReference type="ARBA" id="ARBA00007358"/>
    </source>
</evidence>
<keyword evidence="2" id="KW-0560">Oxidoreductase</keyword>
<dbReference type="InterPro" id="IPR056798">
    <property type="entry name" value="ADH_Fe_C"/>
</dbReference>
<evidence type="ECO:0000313" key="6">
    <source>
        <dbReference type="EMBL" id="GBQ03792.1"/>
    </source>
</evidence>
<dbReference type="Pfam" id="PF00465">
    <property type="entry name" value="Fe-ADH"/>
    <property type="match status" value="1"/>
</dbReference>
<evidence type="ECO:0000313" key="7">
    <source>
        <dbReference type="Proteomes" id="UP000265354"/>
    </source>
</evidence>
<dbReference type="Gene3D" id="1.20.1090.10">
    <property type="entry name" value="Dehydroquinate synthase-like - alpha domain"/>
    <property type="match status" value="1"/>
</dbReference>
<evidence type="ECO:0000259" key="4">
    <source>
        <dbReference type="Pfam" id="PF00465"/>
    </source>
</evidence>
<dbReference type="Gene3D" id="3.40.50.1970">
    <property type="match status" value="1"/>
</dbReference>
<protein>
    <submittedName>
        <fullName evidence="6">NAD-dependent alcohol dehydrogenase</fullName>
    </submittedName>
</protein>
<dbReference type="PANTHER" id="PTHR11496:SF102">
    <property type="entry name" value="ALCOHOL DEHYDROGENASE 4"/>
    <property type="match status" value="1"/>
</dbReference>
<feature type="domain" description="Alcohol dehydrogenase iron-type/glycerol dehydrogenase GldA" evidence="4">
    <location>
        <begin position="23"/>
        <end position="187"/>
    </location>
</feature>
<dbReference type="Pfam" id="PF25137">
    <property type="entry name" value="ADH_Fe_C"/>
    <property type="match status" value="1"/>
</dbReference>
<evidence type="ECO:0000256" key="3">
    <source>
        <dbReference type="ARBA" id="ARBA00023027"/>
    </source>
</evidence>
<dbReference type="GO" id="GO:0004022">
    <property type="term" value="F:alcohol dehydrogenase (NAD+) activity"/>
    <property type="evidence" value="ECO:0007669"/>
    <property type="project" value="UniProtKB-ARBA"/>
</dbReference>
<dbReference type="AlphaFoldDB" id="A0A388T6F0"/>
<dbReference type="SUPFAM" id="SSF56796">
    <property type="entry name" value="Dehydroquinate synthase-like"/>
    <property type="match status" value="1"/>
</dbReference>
<comment type="similarity">
    <text evidence="1">Belongs to the iron-containing alcohol dehydrogenase family.</text>
</comment>
<dbReference type="InterPro" id="IPR039697">
    <property type="entry name" value="Alcohol_dehydrogenase_Fe"/>
</dbReference>
<evidence type="ECO:0000259" key="5">
    <source>
        <dbReference type="Pfam" id="PF25137"/>
    </source>
</evidence>
<accession>A0A388T6F0</accession>
<dbReference type="FunFam" id="3.40.50.1970:FF:000003">
    <property type="entry name" value="Alcohol dehydrogenase, iron-containing"/>
    <property type="match status" value="1"/>
</dbReference>
<dbReference type="RefSeq" id="WP_116428854.1">
    <property type="nucleotide sequence ID" value="NZ_BGZL01000022.1"/>
</dbReference>
<name>A0A388T6F0_9ACTN</name>
<dbReference type="Proteomes" id="UP000265354">
    <property type="component" value="Unassembled WGS sequence"/>
</dbReference>
<dbReference type="PROSITE" id="PS00913">
    <property type="entry name" value="ADH_IRON_1"/>
    <property type="match status" value="1"/>
</dbReference>